<sequence>MKEKKECPCLYSKGMVEKSAHFVS</sequence>
<name>A0A4Y2J311_ARAVE</name>
<evidence type="ECO:0000313" key="1">
    <source>
        <dbReference type="EMBL" id="GBM84611.1"/>
    </source>
</evidence>
<feature type="non-terminal residue" evidence="1">
    <location>
        <position position="24"/>
    </location>
</feature>
<dbReference type="EMBL" id="BGPR01003172">
    <property type="protein sequence ID" value="GBM84611.1"/>
    <property type="molecule type" value="Genomic_DNA"/>
</dbReference>
<accession>A0A4Y2J311</accession>
<evidence type="ECO:0000313" key="2">
    <source>
        <dbReference type="Proteomes" id="UP000499080"/>
    </source>
</evidence>
<reference evidence="1 2" key="1">
    <citation type="journal article" date="2019" name="Sci. Rep.">
        <title>Orb-weaving spider Araneus ventricosus genome elucidates the spidroin gene catalogue.</title>
        <authorList>
            <person name="Kono N."/>
            <person name="Nakamura H."/>
            <person name="Ohtoshi R."/>
            <person name="Moran D.A.P."/>
            <person name="Shinohara A."/>
            <person name="Yoshida Y."/>
            <person name="Fujiwara M."/>
            <person name="Mori M."/>
            <person name="Tomita M."/>
            <person name="Arakawa K."/>
        </authorList>
    </citation>
    <scope>NUCLEOTIDE SEQUENCE [LARGE SCALE GENOMIC DNA]</scope>
</reference>
<proteinExistence type="predicted"/>
<protein>
    <submittedName>
        <fullName evidence="1">Uncharacterized protein</fullName>
    </submittedName>
</protein>
<gene>
    <name evidence="1" type="ORF">AVEN_247304_1</name>
</gene>
<keyword evidence="2" id="KW-1185">Reference proteome</keyword>
<comment type="caution">
    <text evidence="1">The sequence shown here is derived from an EMBL/GenBank/DDBJ whole genome shotgun (WGS) entry which is preliminary data.</text>
</comment>
<dbReference type="Proteomes" id="UP000499080">
    <property type="component" value="Unassembled WGS sequence"/>
</dbReference>
<organism evidence="1 2">
    <name type="scientific">Araneus ventricosus</name>
    <name type="common">Orbweaver spider</name>
    <name type="synonym">Epeira ventricosa</name>
    <dbReference type="NCBI Taxonomy" id="182803"/>
    <lineage>
        <taxon>Eukaryota</taxon>
        <taxon>Metazoa</taxon>
        <taxon>Ecdysozoa</taxon>
        <taxon>Arthropoda</taxon>
        <taxon>Chelicerata</taxon>
        <taxon>Arachnida</taxon>
        <taxon>Araneae</taxon>
        <taxon>Araneomorphae</taxon>
        <taxon>Entelegynae</taxon>
        <taxon>Araneoidea</taxon>
        <taxon>Araneidae</taxon>
        <taxon>Araneus</taxon>
    </lineage>
</organism>
<dbReference type="AlphaFoldDB" id="A0A4Y2J311"/>